<feature type="compositionally biased region" description="Basic and acidic residues" evidence="6">
    <location>
        <begin position="249"/>
        <end position="259"/>
    </location>
</feature>
<evidence type="ECO:0000256" key="3">
    <source>
        <dbReference type="ARBA" id="ARBA00022989"/>
    </source>
</evidence>
<evidence type="ECO:0000256" key="5">
    <source>
        <dbReference type="RuleBase" id="RU363076"/>
    </source>
</evidence>
<keyword evidence="5" id="KW-0999">Mitochondrion inner membrane</keyword>
<keyword evidence="2" id="KW-0812">Transmembrane</keyword>
<evidence type="ECO:0000313" key="8">
    <source>
        <dbReference type="Proteomes" id="UP001165063"/>
    </source>
</evidence>
<evidence type="ECO:0000256" key="6">
    <source>
        <dbReference type="SAM" id="MobiDB-lite"/>
    </source>
</evidence>
<evidence type="ECO:0000256" key="1">
    <source>
        <dbReference type="ARBA" id="ARBA00004370"/>
    </source>
</evidence>
<dbReference type="GO" id="GO:0033617">
    <property type="term" value="P:mitochondrial respiratory chain complex IV assembly"/>
    <property type="evidence" value="ECO:0007669"/>
    <property type="project" value="TreeGrafter"/>
</dbReference>
<dbReference type="CDD" id="cd06662">
    <property type="entry name" value="SURF1"/>
    <property type="match status" value="1"/>
</dbReference>
<dbReference type="OrthoDB" id="10040024at2759"/>
<dbReference type="PANTHER" id="PTHR23427">
    <property type="entry name" value="SURFEIT LOCUS PROTEIN"/>
    <property type="match status" value="1"/>
</dbReference>
<dbReference type="PANTHER" id="PTHR23427:SF2">
    <property type="entry name" value="SURFEIT LOCUS PROTEIN 1"/>
    <property type="match status" value="1"/>
</dbReference>
<dbReference type="InterPro" id="IPR045214">
    <property type="entry name" value="Surf1/Surf4"/>
</dbReference>
<comment type="subcellular location">
    <subcellularLocation>
        <location evidence="1">Membrane</location>
    </subcellularLocation>
    <subcellularLocation>
        <location evidence="5">Mitochondrion inner membrane</location>
        <topology evidence="5">Multi-pass membrane protein</topology>
    </subcellularLocation>
</comment>
<dbReference type="PROSITE" id="PS50895">
    <property type="entry name" value="SURF1"/>
    <property type="match status" value="1"/>
</dbReference>
<dbReference type="EMBL" id="BSXU01004170">
    <property type="protein sequence ID" value="GMG41293.1"/>
    <property type="molecule type" value="Genomic_DNA"/>
</dbReference>
<evidence type="ECO:0000256" key="4">
    <source>
        <dbReference type="ARBA" id="ARBA00023136"/>
    </source>
</evidence>
<gene>
    <name evidence="7" type="ORF">Amon01_000650600</name>
</gene>
<dbReference type="InterPro" id="IPR002994">
    <property type="entry name" value="Surf1/Shy1"/>
</dbReference>
<sequence length="328" mass="37763">MFALKRGLLPSSKGVVFKSTLKPKRQYATVKTLNIDWDPIKTKKQLVKGKDVGNQYARNIVFGLMCLTPIITFGLGCWQVQRLKWKNKLIASCEDRLTYKATPLPKSVTREQIPDLEYRKVLITGHFDYSREIFVGPRLHEGQKGYLLVCPFVQSNGAGEIMVDRGWIADEKIIPERRNLQHLSCPQGEITIECLLKVPPTKGMFHMDHEEGSRLFNYVDIDAMANQTHSRPIYARVIENFKDRPEWMDNEKKQKEKEQNAASKKSSWKFWSKGNDNDKVIAPVVESKKPEEEEYDDAVEFSPLQFMNAGVPLEEQGDEPKQREVETC</sequence>
<comment type="similarity">
    <text evidence="5">Belongs to the SURF1 family.</text>
</comment>
<accession>A0A9W7DJ24</accession>
<evidence type="ECO:0000313" key="7">
    <source>
        <dbReference type="EMBL" id="GMG41293.1"/>
    </source>
</evidence>
<proteinExistence type="inferred from homology"/>
<protein>
    <recommendedName>
        <fullName evidence="5">SURF1-like protein</fullName>
    </recommendedName>
</protein>
<feature type="region of interest" description="Disordered" evidence="6">
    <location>
        <begin position="249"/>
        <end position="274"/>
    </location>
</feature>
<dbReference type="AlphaFoldDB" id="A0A9W7DJ24"/>
<keyword evidence="3" id="KW-1133">Transmembrane helix</keyword>
<keyword evidence="4" id="KW-0472">Membrane</keyword>
<reference evidence="7" key="1">
    <citation type="submission" date="2023-04" db="EMBL/GenBank/DDBJ databases">
        <title>Ambrosiozyma monospora NBRC 1965.</title>
        <authorList>
            <person name="Ichikawa N."/>
            <person name="Sato H."/>
            <person name="Tonouchi N."/>
        </authorList>
    </citation>
    <scope>NUCLEOTIDE SEQUENCE</scope>
    <source>
        <strain evidence="7">NBRC 1965</strain>
    </source>
</reference>
<dbReference type="Pfam" id="PF02104">
    <property type="entry name" value="SURF1"/>
    <property type="match status" value="1"/>
</dbReference>
<comment type="function">
    <text evidence="5">Probably involved in the biogenesis of the COX complex.</text>
</comment>
<dbReference type="Proteomes" id="UP001165063">
    <property type="component" value="Unassembled WGS sequence"/>
</dbReference>
<organism evidence="7 8">
    <name type="scientific">Ambrosiozyma monospora</name>
    <name type="common">Yeast</name>
    <name type="synonym">Endomycopsis monosporus</name>
    <dbReference type="NCBI Taxonomy" id="43982"/>
    <lineage>
        <taxon>Eukaryota</taxon>
        <taxon>Fungi</taxon>
        <taxon>Dikarya</taxon>
        <taxon>Ascomycota</taxon>
        <taxon>Saccharomycotina</taxon>
        <taxon>Pichiomycetes</taxon>
        <taxon>Pichiales</taxon>
        <taxon>Pichiaceae</taxon>
        <taxon>Ambrosiozyma</taxon>
    </lineage>
</organism>
<keyword evidence="8" id="KW-1185">Reference proteome</keyword>
<keyword evidence="5" id="KW-0496">Mitochondrion</keyword>
<evidence type="ECO:0000256" key="2">
    <source>
        <dbReference type="ARBA" id="ARBA00022692"/>
    </source>
</evidence>
<dbReference type="GO" id="GO:0005743">
    <property type="term" value="C:mitochondrial inner membrane"/>
    <property type="evidence" value="ECO:0007669"/>
    <property type="project" value="UniProtKB-SubCell"/>
</dbReference>
<feature type="compositionally biased region" description="Low complexity" evidence="6">
    <location>
        <begin position="260"/>
        <end position="273"/>
    </location>
</feature>
<name>A0A9W7DJ24_AMBMO</name>
<comment type="caution">
    <text evidence="7">The sequence shown here is derived from an EMBL/GenBank/DDBJ whole genome shotgun (WGS) entry which is preliminary data.</text>
</comment>